<dbReference type="EMBL" id="CP000148">
    <property type="protein sequence ID" value="ABB32078.1"/>
    <property type="molecule type" value="Genomic_DNA"/>
</dbReference>
<dbReference type="KEGG" id="gme:Gmet_1849"/>
<dbReference type="RefSeq" id="WP_004511997.1">
    <property type="nucleotide sequence ID" value="NC_007517.1"/>
</dbReference>
<protein>
    <submittedName>
        <fullName evidence="2">ParA family protein</fullName>
    </submittedName>
</protein>
<evidence type="ECO:0000313" key="2">
    <source>
        <dbReference type="EMBL" id="ABB32078.1"/>
    </source>
</evidence>
<dbReference type="Gene3D" id="3.40.50.300">
    <property type="entry name" value="P-loop containing nucleotide triphosphate hydrolases"/>
    <property type="match status" value="1"/>
</dbReference>
<dbReference type="STRING" id="269799.Gmet_1849"/>
<dbReference type="Pfam" id="PF13614">
    <property type="entry name" value="AAA_31"/>
    <property type="match status" value="1"/>
</dbReference>
<sequence length="469" mass="52818">MVAMQSYPYVITVSSEKGGVGKTTLATNLAIYLKALDENLPVSIFSFDNHFTVDRMFEIRGQRTTGTVADLLLETPGRDLIHTGQYGVGYIPSSPNLSDLKGTVKTPMMLARLLALSRIPGVVVIDTRPDLDILTQNALFAADRAIIPVKDMPSLENCRNIFALFEQRGLDRKSLSLIPCLVDERIKFDGPFSDQKTLLKAYAINRGYRCFETYISKSPKVESLNTNPDGKIYPILTHAKWTEVHGQFAQLAQTIITEFRATAEPRAFLFHQWLQSEEVRKKEAFFARLSGIKSECLLCGRPVSGKDSDRVSFYFEVSDGSAAGFFEEECFFRLLMTNVYNLDINLADDDPTLQIMRDAARESAFVFRPVTNGSGTTVDFHRFGLDGVHLLKKAYPLREFEGGMLTREKSRLFSLLSETFGNRLDASPDSFLLVHPVHQEKPEAILQEECYRGFARLRQRIAQQVLPPN</sequence>
<organism evidence="2 3">
    <name type="scientific">Geobacter metallireducens (strain ATCC 53774 / DSM 7210 / GS-15)</name>
    <dbReference type="NCBI Taxonomy" id="269799"/>
    <lineage>
        <taxon>Bacteria</taxon>
        <taxon>Pseudomonadati</taxon>
        <taxon>Thermodesulfobacteriota</taxon>
        <taxon>Desulfuromonadia</taxon>
        <taxon>Geobacterales</taxon>
        <taxon>Geobacteraceae</taxon>
        <taxon>Geobacter</taxon>
    </lineage>
</organism>
<dbReference type="Proteomes" id="UP000007073">
    <property type="component" value="Chromosome"/>
</dbReference>
<dbReference type="InterPro" id="IPR025669">
    <property type="entry name" value="AAA_dom"/>
</dbReference>
<dbReference type="InterPro" id="IPR050678">
    <property type="entry name" value="DNA_Partitioning_ATPase"/>
</dbReference>
<reference evidence="2 3" key="1">
    <citation type="submission" date="2005-10" db="EMBL/GenBank/DDBJ databases">
        <title>Complete sequence of Geobacter metallireducens GS-15.</title>
        <authorList>
            <consortium name="US DOE Joint Genome Institute"/>
            <person name="Copeland A."/>
            <person name="Lucas S."/>
            <person name="Lapidus A."/>
            <person name="Barry K."/>
            <person name="Detter J.C."/>
            <person name="Glavina T."/>
            <person name="Hammon N."/>
            <person name="Israni S."/>
            <person name="Pitluck S."/>
            <person name="Di Bartolo G."/>
            <person name="Chain P."/>
            <person name="Schmutz J."/>
            <person name="Larimer F."/>
            <person name="Land M."/>
            <person name="Kyrpides N."/>
            <person name="Ivanova N."/>
            <person name="Richardson P."/>
        </authorList>
    </citation>
    <scope>NUCLEOTIDE SEQUENCE [LARGE SCALE GENOMIC DNA]</scope>
    <source>
        <strain evidence="3">ATCC 53774 / DSM 7210 / GS-15</strain>
    </source>
</reference>
<dbReference type="SUPFAM" id="SSF52540">
    <property type="entry name" value="P-loop containing nucleoside triphosphate hydrolases"/>
    <property type="match status" value="1"/>
</dbReference>
<proteinExistence type="predicted"/>
<dbReference type="AlphaFoldDB" id="Q39UJ6"/>
<accession>Q39UJ6</accession>
<dbReference type="DNASU" id="3741526"/>
<gene>
    <name evidence="2" type="ordered locus">Gmet_1849</name>
</gene>
<reference evidence="2 3" key="2">
    <citation type="journal article" date="2009" name="BMC Microbiol.">
        <title>The genome sequence of Geobacter metallireducens: features of metabolism, physiology and regulation common and dissimilar to Geobacter sulfurreducens.</title>
        <authorList>
            <person name="Aklujkar M."/>
            <person name="Krushkal J."/>
            <person name="DiBartolo G."/>
            <person name="Lapidus A."/>
            <person name="Land M.L."/>
            <person name="Lovley D.R."/>
        </authorList>
    </citation>
    <scope>NUCLEOTIDE SEQUENCE [LARGE SCALE GENOMIC DNA]</scope>
    <source>
        <strain evidence="3">ATCC 53774 / DSM 7210 / GS-15</strain>
    </source>
</reference>
<dbReference type="PANTHER" id="PTHR13696:SF52">
    <property type="entry name" value="PARA FAMILY PROTEIN CT_582"/>
    <property type="match status" value="1"/>
</dbReference>
<name>Q39UJ6_GEOMG</name>
<dbReference type="CDD" id="cd02042">
    <property type="entry name" value="ParAB_family"/>
    <property type="match status" value="1"/>
</dbReference>
<dbReference type="HOGENOM" id="CLU_586310_0_0_7"/>
<evidence type="ECO:0000313" key="3">
    <source>
        <dbReference type="Proteomes" id="UP000007073"/>
    </source>
</evidence>
<dbReference type="PANTHER" id="PTHR13696">
    <property type="entry name" value="P-LOOP CONTAINING NUCLEOSIDE TRIPHOSPHATE HYDROLASE"/>
    <property type="match status" value="1"/>
</dbReference>
<feature type="domain" description="AAA" evidence="1">
    <location>
        <begin position="10"/>
        <end position="150"/>
    </location>
</feature>
<keyword evidence="3" id="KW-1185">Reference proteome</keyword>
<evidence type="ECO:0000259" key="1">
    <source>
        <dbReference type="Pfam" id="PF13614"/>
    </source>
</evidence>
<dbReference type="InterPro" id="IPR027417">
    <property type="entry name" value="P-loop_NTPase"/>
</dbReference>
<dbReference type="eggNOG" id="COG1192">
    <property type="taxonomic scope" value="Bacteria"/>
</dbReference>